<evidence type="ECO:0000313" key="3">
    <source>
        <dbReference type="Proteomes" id="UP001226651"/>
    </source>
</evidence>
<dbReference type="RefSeq" id="WP_285805714.1">
    <property type="nucleotide sequence ID" value="NZ_CP127389.1"/>
</dbReference>
<protein>
    <submittedName>
        <fullName evidence="2">Uncharacterized protein</fullName>
    </submittedName>
</protein>
<proteinExistence type="predicted"/>
<reference evidence="2 3" key="1">
    <citation type="submission" date="2023-06" db="EMBL/GenBank/DDBJ databases">
        <title>Proteus appendicitidis sp. nov., isolated from the appendiceal pus of an appendicitis patient in Yongzhou, China.</title>
        <authorList>
            <person name="Cai X."/>
        </authorList>
    </citation>
    <scope>NUCLEOTIDE SEQUENCE [LARGE SCALE GENOMIC DNA]</scope>
    <source>
        <strain evidence="2 3">HZ0627</strain>
    </source>
</reference>
<evidence type="ECO:0000256" key="1">
    <source>
        <dbReference type="SAM" id="Coils"/>
    </source>
</evidence>
<accession>A0ABY8YCH7</accession>
<name>A0ABY8YCH7_9GAMM</name>
<feature type="coiled-coil region" evidence="1">
    <location>
        <begin position="56"/>
        <end position="83"/>
    </location>
</feature>
<dbReference type="EMBL" id="CP127389">
    <property type="protein sequence ID" value="WIV89963.1"/>
    <property type="molecule type" value="Genomic_DNA"/>
</dbReference>
<keyword evidence="1" id="KW-0175">Coiled coil</keyword>
<dbReference type="Proteomes" id="UP001226651">
    <property type="component" value="Chromosome"/>
</dbReference>
<evidence type="ECO:0000313" key="2">
    <source>
        <dbReference type="EMBL" id="WIV89963.1"/>
    </source>
</evidence>
<sequence>MNITINDDGSARIETTSYSATYHANGNLKFSMVGKAPEKITINHPKKEIGELIYKVSVDTTELDKLEKQLNRIKQLMQDVGVKPKSNSQPFFQPAGQFFIKDAFINFVALKNAAVSYQLDQDAKAELADLRMKANQQDVAITELKRVMETQNKVFADMAREFTNKTWCSQK</sequence>
<keyword evidence="3" id="KW-1185">Reference proteome</keyword>
<organism evidence="2 3">
    <name type="scientific">Proteus appendicitidis</name>
    <dbReference type="NCBI Taxonomy" id="3034648"/>
    <lineage>
        <taxon>Bacteria</taxon>
        <taxon>Pseudomonadati</taxon>
        <taxon>Pseudomonadota</taxon>
        <taxon>Gammaproteobacteria</taxon>
        <taxon>Enterobacterales</taxon>
        <taxon>Morganellaceae</taxon>
        <taxon>Proteus</taxon>
    </lineage>
</organism>
<gene>
    <name evidence="2" type="ORF">QQS39_08160</name>
</gene>